<gene>
    <name evidence="8" type="primary">mprF</name>
    <name evidence="8" type="ORF">PEL8287_01438</name>
</gene>
<feature type="transmembrane region" description="Helical" evidence="6">
    <location>
        <begin position="136"/>
        <end position="158"/>
    </location>
</feature>
<feature type="transmembrane region" description="Helical" evidence="6">
    <location>
        <begin position="96"/>
        <end position="116"/>
    </location>
</feature>
<evidence type="ECO:0000256" key="3">
    <source>
        <dbReference type="ARBA" id="ARBA00022692"/>
    </source>
</evidence>
<evidence type="ECO:0000259" key="7">
    <source>
        <dbReference type="Pfam" id="PF09924"/>
    </source>
</evidence>
<dbReference type="SUPFAM" id="SSF55729">
    <property type="entry name" value="Acyl-CoA N-acyltransferases (Nat)"/>
    <property type="match status" value="1"/>
</dbReference>
<dbReference type="PANTHER" id="PTHR34697:SF2">
    <property type="entry name" value="PHOSPHATIDYLGLYCEROL LYSYLTRANSFERASE"/>
    <property type="match status" value="1"/>
</dbReference>
<evidence type="ECO:0000256" key="2">
    <source>
        <dbReference type="ARBA" id="ARBA00022475"/>
    </source>
</evidence>
<dbReference type="Pfam" id="PF09924">
    <property type="entry name" value="LPG_synthase_C"/>
    <property type="match status" value="1"/>
</dbReference>
<feature type="transmembrane region" description="Helical" evidence="6">
    <location>
        <begin position="179"/>
        <end position="197"/>
    </location>
</feature>
<keyword evidence="5 6" id="KW-0472">Membrane</keyword>
<keyword evidence="2" id="KW-1003">Cell membrane</keyword>
<dbReference type="NCBIfam" id="NF033480">
    <property type="entry name" value="bifunc_MprF"/>
    <property type="match status" value="1"/>
</dbReference>
<dbReference type="EC" id="2.3.2.3" evidence="8"/>
<dbReference type="RefSeq" id="WP_085891950.1">
    <property type="nucleotide sequence ID" value="NZ_FWFL01000003.1"/>
</dbReference>
<evidence type="ECO:0000256" key="5">
    <source>
        <dbReference type="ARBA" id="ARBA00023136"/>
    </source>
</evidence>
<feature type="transmembrane region" description="Helical" evidence="6">
    <location>
        <begin position="21"/>
        <end position="42"/>
    </location>
</feature>
<evidence type="ECO:0000256" key="4">
    <source>
        <dbReference type="ARBA" id="ARBA00022989"/>
    </source>
</evidence>
<feature type="transmembrane region" description="Helical" evidence="6">
    <location>
        <begin position="408"/>
        <end position="427"/>
    </location>
</feature>
<dbReference type="InterPro" id="IPR051211">
    <property type="entry name" value="PG_lysyltransferase"/>
</dbReference>
<dbReference type="EMBL" id="FWFL01000003">
    <property type="protein sequence ID" value="SLN30688.1"/>
    <property type="molecule type" value="Genomic_DNA"/>
</dbReference>
<keyword evidence="8" id="KW-0808">Transferase</keyword>
<feature type="transmembrane region" description="Helical" evidence="6">
    <location>
        <begin position="217"/>
        <end position="239"/>
    </location>
</feature>
<feature type="domain" description="Phosphatidylglycerol lysyltransferase C-terminal" evidence="7">
    <location>
        <begin position="550"/>
        <end position="836"/>
    </location>
</feature>
<dbReference type="InterPro" id="IPR024320">
    <property type="entry name" value="LPG_synthase_C"/>
</dbReference>
<dbReference type="Proteomes" id="UP000193827">
    <property type="component" value="Unassembled WGS sequence"/>
</dbReference>
<proteinExistence type="predicted"/>
<feature type="transmembrane region" description="Helical" evidence="6">
    <location>
        <begin position="338"/>
        <end position="361"/>
    </location>
</feature>
<dbReference type="GO" id="GO:0050071">
    <property type="term" value="F:phosphatidylglycerol lysyltransferase activity"/>
    <property type="evidence" value="ECO:0007669"/>
    <property type="project" value="UniProtKB-EC"/>
</dbReference>
<feature type="transmembrane region" description="Helical" evidence="6">
    <location>
        <begin position="251"/>
        <end position="278"/>
    </location>
</feature>
<keyword evidence="8" id="KW-0012">Acyltransferase</keyword>
<sequence length="869" mass="94130">MTRPIKTDRNDRINRLLVHPVAKLAVPLVISVVAFFVLHRLASEISWQEVKLDMTGAPKRALLAAVCLTIVSFAALALYDVLAVEIVAKGKVPRRVAAMTGAAGAAITNFLGASWLTGSSLRFRVYSAQGLDWTSIAGILATAWFATLLGMAFVTGFAMVVRPMGIGTVFGLAPNAETAFGVAVLIAIAGLFIWLSLGRRTITFRDFRMTLASPRLAAMQIGIVTVDILAASLVLYVLMPADLTQNFGFFLVVYLAAIGGGLLSHAPGGVGVFEAIIIAGLGATGRSDVLAGLLLYRLIYTVLPFTLAVLAIAGLVVRPHLGRVGETGKALHAALRPMIAPVSAAITLLSGFVLMLSGSIPSDTGRLGLLRDILPLPFIEASHLVASIIGVLLVVISRGLFRRQFRAWLAAIVLLCAGLVASFLKGVDLEEAAILAASLAVLLLFRPIFYRAMAQRAFQLSVQWGFGAAVLIVAAIWVGLLSYSHVPYRNELWWEFAWHGDASRFLRASLAIAVIFMAIGLNSIINGAGKRLPPEPIPARVLDLVAMSPTTDANIALTGDKRFLVSGDGSGFLAYADTGGSLIAYADPVGPRETGETVIWQFRDLADQMGRHCAFYSVSSRYLPTFLDMGFAVLKIGEVGRIDLTTFTLDGPKRKDFRYAQRRARREGYVFEVVAAADLAPILPELRGVSKSWLASKHGREKGFSLGSFDEDYLSHFDHAILRKAENGAIIAFANLFQGADHNELSFDLMRHVTAAPGFVMDALFAEILLWGKAQGFRWFSLGATPFAGLEDHPLATTWNRFGSFIYQHGERFYNFEGLRSFKEKFDPEWTPTYLVSPRGLQTPRVLYDVNLLVSGGVRGLALEAKNDD</sequence>
<feature type="transmembrane region" description="Helical" evidence="6">
    <location>
        <begin position="298"/>
        <end position="317"/>
    </location>
</feature>
<keyword evidence="3 6" id="KW-0812">Transmembrane</keyword>
<dbReference type="PANTHER" id="PTHR34697">
    <property type="entry name" value="PHOSPHATIDYLGLYCEROL LYSYLTRANSFERASE"/>
    <property type="match status" value="1"/>
</dbReference>
<reference evidence="8 9" key="1">
    <citation type="submission" date="2017-03" db="EMBL/GenBank/DDBJ databases">
        <authorList>
            <person name="Afonso C.L."/>
            <person name="Miller P.J."/>
            <person name="Scott M.A."/>
            <person name="Spackman E."/>
            <person name="Goraichik I."/>
            <person name="Dimitrov K.M."/>
            <person name="Suarez D.L."/>
            <person name="Swayne D.E."/>
        </authorList>
    </citation>
    <scope>NUCLEOTIDE SEQUENCE [LARGE SCALE GENOMIC DNA]</scope>
    <source>
        <strain evidence="8 9">CECT 8287</strain>
    </source>
</reference>
<keyword evidence="4 6" id="KW-1133">Transmembrane helix</keyword>
<name>A0A1Y5S686_9RHOB</name>
<dbReference type="OrthoDB" id="145485at2"/>
<feature type="transmembrane region" description="Helical" evidence="6">
    <location>
        <begin position="433"/>
        <end position="452"/>
    </location>
</feature>
<evidence type="ECO:0000313" key="8">
    <source>
        <dbReference type="EMBL" id="SLN30688.1"/>
    </source>
</evidence>
<keyword evidence="9" id="KW-1185">Reference proteome</keyword>
<feature type="transmembrane region" description="Helical" evidence="6">
    <location>
        <begin position="464"/>
        <end position="485"/>
    </location>
</feature>
<protein>
    <submittedName>
        <fullName evidence="8">Phosphatidylglycerol lysyltransferase</fullName>
        <ecNumber evidence="8">2.3.2.3</ecNumber>
    </submittedName>
</protein>
<evidence type="ECO:0000313" key="9">
    <source>
        <dbReference type="Proteomes" id="UP000193827"/>
    </source>
</evidence>
<feature type="transmembrane region" description="Helical" evidence="6">
    <location>
        <begin position="505"/>
        <end position="525"/>
    </location>
</feature>
<dbReference type="AlphaFoldDB" id="A0A1Y5S686"/>
<evidence type="ECO:0000256" key="1">
    <source>
        <dbReference type="ARBA" id="ARBA00004651"/>
    </source>
</evidence>
<dbReference type="InterPro" id="IPR016181">
    <property type="entry name" value="Acyl_CoA_acyltransferase"/>
</dbReference>
<dbReference type="GO" id="GO:0055091">
    <property type="term" value="P:phospholipid homeostasis"/>
    <property type="evidence" value="ECO:0007669"/>
    <property type="project" value="TreeGrafter"/>
</dbReference>
<comment type="subcellular location">
    <subcellularLocation>
        <location evidence="1">Cell membrane</location>
        <topology evidence="1">Multi-pass membrane protein</topology>
    </subcellularLocation>
</comment>
<feature type="transmembrane region" description="Helical" evidence="6">
    <location>
        <begin position="381"/>
        <end position="401"/>
    </location>
</feature>
<accession>A0A1Y5S686</accession>
<dbReference type="GO" id="GO:0005886">
    <property type="term" value="C:plasma membrane"/>
    <property type="evidence" value="ECO:0007669"/>
    <property type="project" value="UniProtKB-SubCell"/>
</dbReference>
<evidence type="ECO:0000256" key="6">
    <source>
        <dbReference type="SAM" id="Phobius"/>
    </source>
</evidence>
<organism evidence="8 9">
    <name type="scientific">Roseovarius litorisediminis</name>
    <dbReference type="NCBI Taxonomy" id="1312363"/>
    <lineage>
        <taxon>Bacteria</taxon>
        <taxon>Pseudomonadati</taxon>
        <taxon>Pseudomonadota</taxon>
        <taxon>Alphaproteobacteria</taxon>
        <taxon>Rhodobacterales</taxon>
        <taxon>Roseobacteraceae</taxon>
        <taxon>Roseovarius</taxon>
    </lineage>
</organism>
<feature type="transmembrane region" description="Helical" evidence="6">
    <location>
        <begin position="62"/>
        <end position="84"/>
    </location>
</feature>